<dbReference type="AlphaFoldDB" id="A0A5C5Z7B1"/>
<dbReference type="SUPFAM" id="SSF55811">
    <property type="entry name" value="Nudix"/>
    <property type="match status" value="1"/>
</dbReference>
<dbReference type="InterPro" id="IPR015797">
    <property type="entry name" value="NUDIX_hydrolase-like_dom_sf"/>
</dbReference>
<keyword evidence="2" id="KW-0378">Hydrolase</keyword>
<organism evidence="2 3">
    <name type="scientific">Novipirellula herctigrandis</name>
    <dbReference type="NCBI Taxonomy" id="2527986"/>
    <lineage>
        <taxon>Bacteria</taxon>
        <taxon>Pseudomonadati</taxon>
        <taxon>Planctomycetota</taxon>
        <taxon>Planctomycetia</taxon>
        <taxon>Pirellulales</taxon>
        <taxon>Pirellulaceae</taxon>
        <taxon>Novipirellula</taxon>
    </lineage>
</organism>
<sequence>MKEIETVASKIVYQNRWMTVREDAIRRSDGDEGIYGIVEKPDFAVIAAVESGSVFLVEQYRYPLQKRVWELPQGSWESNEVAPIDLAKAELQEEVGIVAGNMTPVGHLFLACGYSRQGYNVFLATDLQRTQTCLDPEERGLISQPFKIAEVEAMICEGIIEDATTVAVMGLLRLKQLL</sequence>
<keyword evidence="3" id="KW-1185">Reference proteome</keyword>
<dbReference type="RefSeq" id="WP_419194656.1">
    <property type="nucleotide sequence ID" value="NZ_SJPJ01000001.1"/>
</dbReference>
<accession>A0A5C5Z7B1</accession>
<dbReference type="InterPro" id="IPR000086">
    <property type="entry name" value="NUDIX_hydrolase_dom"/>
</dbReference>
<reference evidence="2 3" key="1">
    <citation type="submission" date="2019-02" db="EMBL/GenBank/DDBJ databases">
        <title>Deep-cultivation of Planctomycetes and their phenomic and genomic characterization uncovers novel biology.</title>
        <authorList>
            <person name="Wiegand S."/>
            <person name="Jogler M."/>
            <person name="Boedeker C."/>
            <person name="Pinto D."/>
            <person name="Vollmers J."/>
            <person name="Rivas-Marin E."/>
            <person name="Kohn T."/>
            <person name="Peeters S.H."/>
            <person name="Heuer A."/>
            <person name="Rast P."/>
            <person name="Oberbeckmann S."/>
            <person name="Bunk B."/>
            <person name="Jeske O."/>
            <person name="Meyerdierks A."/>
            <person name="Storesund J.E."/>
            <person name="Kallscheuer N."/>
            <person name="Luecker S."/>
            <person name="Lage O.M."/>
            <person name="Pohl T."/>
            <person name="Merkel B.J."/>
            <person name="Hornburger P."/>
            <person name="Mueller R.-W."/>
            <person name="Bruemmer F."/>
            <person name="Labrenz M."/>
            <person name="Spormann A.M."/>
            <person name="Op Den Camp H."/>
            <person name="Overmann J."/>
            <person name="Amann R."/>
            <person name="Jetten M.S.M."/>
            <person name="Mascher T."/>
            <person name="Medema M.H."/>
            <person name="Devos D.P."/>
            <person name="Kaster A.-K."/>
            <person name="Ovreas L."/>
            <person name="Rohde M."/>
            <person name="Galperin M.Y."/>
            <person name="Jogler C."/>
        </authorList>
    </citation>
    <scope>NUCLEOTIDE SEQUENCE [LARGE SCALE GENOMIC DNA]</scope>
    <source>
        <strain evidence="2 3">CA13</strain>
    </source>
</reference>
<feature type="domain" description="Nudix hydrolase" evidence="1">
    <location>
        <begin position="43"/>
        <end position="108"/>
    </location>
</feature>
<dbReference type="EMBL" id="SJPJ01000001">
    <property type="protein sequence ID" value="TWT83115.1"/>
    <property type="molecule type" value="Genomic_DNA"/>
</dbReference>
<dbReference type="GO" id="GO:0047631">
    <property type="term" value="F:ADP-ribose diphosphatase activity"/>
    <property type="evidence" value="ECO:0007669"/>
    <property type="project" value="UniProtKB-EC"/>
</dbReference>
<dbReference type="EC" id="3.6.1.13" evidence="2"/>
<dbReference type="Gene3D" id="3.90.79.10">
    <property type="entry name" value="Nucleoside Triphosphate Pyrophosphohydrolase"/>
    <property type="match status" value="1"/>
</dbReference>
<evidence type="ECO:0000313" key="3">
    <source>
        <dbReference type="Proteomes" id="UP000315010"/>
    </source>
</evidence>
<dbReference type="Proteomes" id="UP000315010">
    <property type="component" value="Unassembled WGS sequence"/>
</dbReference>
<protein>
    <submittedName>
        <fullName evidence="2">ADP-ribose pyrophosphatase</fullName>
        <ecNumber evidence="2">3.6.1.13</ecNumber>
    </submittedName>
</protein>
<gene>
    <name evidence="2" type="primary">nudF_1</name>
    <name evidence="2" type="ORF">CA13_45780</name>
</gene>
<dbReference type="CDD" id="cd24161">
    <property type="entry name" value="NUDIX_ADPRase_Ndx2"/>
    <property type="match status" value="1"/>
</dbReference>
<dbReference type="Pfam" id="PF00293">
    <property type="entry name" value="NUDIX"/>
    <property type="match status" value="1"/>
</dbReference>
<proteinExistence type="predicted"/>
<evidence type="ECO:0000259" key="1">
    <source>
        <dbReference type="Pfam" id="PF00293"/>
    </source>
</evidence>
<comment type="caution">
    <text evidence="2">The sequence shown here is derived from an EMBL/GenBank/DDBJ whole genome shotgun (WGS) entry which is preliminary data.</text>
</comment>
<name>A0A5C5Z7B1_9BACT</name>
<evidence type="ECO:0000313" key="2">
    <source>
        <dbReference type="EMBL" id="TWT83115.1"/>
    </source>
</evidence>